<reference evidence="1 2" key="1">
    <citation type="journal article" date="2024" name="IMA Fungus">
        <title>IMA Genome - F19 : A genome assembly and annotation guide to empower mycologists, including annotated draft genome sequences of Ceratocystis pirilliformis, Diaporthe australafricana, Fusarium ophioides, Paecilomyces lecythidis, and Sporothrix stenoceras.</title>
        <authorList>
            <person name="Aylward J."/>
            <person name="Wilson A.M."/>
            <person name="Visagie C.M."/>
            <person name="Spraker J."/>
            <person name="Barnes I."/>
            <person name="Buitendag C."/>
            <person name="Ceriani C."/>
            <person name="Del Mar Angel L."/>
            <person name="du Plessis D."/>
            <person name="Fuchs T."/>
            <person name="Gasser K."/>
            <person name="Kramer D."/>
            <person name="Li W."/>
            <person name="Munsamy K."/>
            <person name="Piso A."/>
            <person name="Price J.L."/>
            <person name="Sonnekus B."/>
            <person name="Thomas C."/>
            <person name="van der Nest A."/>
            <person name="van Dijk A."/>
            <person name="van Heerden A."/>
            <person name="van Vuuren N."/>
            <person name="Yilmaz N."/>
            <person name="Duong T.A."/>
            <person name="van der Merwe N.A."/>
            <person name="Wingfield M.J."/>
            <person name="Wingfield B.D."/>
        </authorList>
    </citation>
    <scope>NUCLEOTIDE SEQUENCE [LARGE SCALE GENOMIC DNA]</scope>
    <source>
        <strain evidence="1 2">CMW 5346</strain>
    </source>
</reference>
<keyword evidence="2" id="KW-1185">Reference proteome</keyword>
<accession>A0ABR3Z5A5</accession>
<evidence type="ECO:0000313" key="2">
    <source>
        <dbReference type="Proteomes" id="UP001583186"/>
    </source>
</evidence>
<gene>
    <name evidence="1" type="ORF">Sste5346_005197</name>
</gene>
<proteinExistence type="predicted"/>
<protein>
    <submittedName>
        <fullName evidence="1">Uncharacterized protein</fullName>
    </submittedName>
</protein>
<name>A0ABR3Z5A5_9PEZI</name>
<evidence type="ECO:0000313" key="1">
    <source>
        <dbReference type="EMBL" id="KAL1895392.1"/>
    </source>
</evidence>
<organism evidence="1 2">
    <name type="scientific">Sporothrix stenoceras</name>
    <dbReference type="NCBI Taxonomy" id="5173"/>
    <lineage>
        <taxon>Eukaryota</taxon>
        <taxon>Fungi</taxon>
        <taxon>Dikarya</taxon>
        <taxon>Ascomycota</taxon>
        <taxon>Pezizomycotina</taxon>
        <taxon>Sordariomycetes</taxon>
        <taxon>Sordariomycetidae</taxon>
        <taxon>Ophiostomatales</taxon>
        <taxon>Ophiostomataceae</taxon>
        <taxon>Sporothrix</taxon>
    </lineage>
</organism>
<sequence length="133" mass="14989">MAYHAARHTQDLIENYAEPQDLFTLDNFEAQMFKDQGEYSRALWDFVSYQDNVFDRTDGGGGYTNCLDLNFGGGTNVVNQTLTLVYSATYAVNFVYDIIQYIASTDAIYIQISEEDGGQILQNCGLYTATRNT</sequence>
<comment type="caution">
    <text evidence="1">The sequence shown here is derived from an EMBL/GenBank/DDBJ whole genome shotgun (WGS) entry which is preliminary data.</text>
</comment>
<dbReference type="Proteomes" id="UP001583186">
    <property type="component" value="Unassembled WGS sequence"/>
</dbReference>
<dbReference type="EMBL" id="JAWCUI010000027">
    <property type="protein sequence ID" value="KAL1895392.1"/>
    <property type="molecule type" value="Genomic_DNA"/>
</dbReference>